<evidence type="ECO:0000313" key="2">
    <source>
        <dbReference type="Proteomes" id="UP001343724"/>
    </source>
</evidence>
<gene>
    <name evidence="1" type="ORF">VJ920_08745</name>
</gene>
<comment type="caution">
    <text evidence="1">The sequence shown here is derived from an EMBL/GenBank/DDBJ whole genome shotgun (WGS) entry which is preliminary data.</text>
</comment>
<evidence type="ECO:0000313" key="1">
    <source>
        <dbReference type="EMBL" id="MEC4295398.1"/>
    </source>
</evidence>
<dbReference type="RefSeq" id="WP_326454900.1">
    <property type="nucleotide sequence ID" value="NZ_JAYMFH010000012.1"/>
</dbReference>
<proteinExistence type="predicted"/>
<dbReference type="Proteomes" id="UP001343724">
    <property type="component" value="Unassembled WGS sequence"/>
</dbReference>
<sequence length="280" mass="31647">MQSLSTGLNALTDRLGPKAAAALKRSRNKERYRAAVERAWRGRPEVARLVLMHTNGIYIAKDERPRKGPDRDRDILVFGIYLDDAMVRTEVDSWQSVLLTALRQEGLSVEELRFMPAKWDMRQRRLFPELWEEDAGAMPERTGGRSLQGRDESRALDVVKRAVYLVFEDTEQAWAFLEQVRGASLDEVPATRDAGEGMAGEGCRQGEKRYWLTFYVDDTEAMKRLARSFGGAIVSRARRLGLRIRGISVRQAGPELAGMRTFQRQGASVPYRLLKGGEGS</sequence>
<keyword evidence="2" id="KW-1185">Reference proteome</keyword>
<name>A0ABU6J002_9ACTN</name>
<organism evidence="1 2">
    <name type="scientific">Adlercreutzia shanghongiae</name>
    <dbReference type="NCBI Taxonomy" id="3111773"/>
    <lineage>
        <taxon>Bacteria</taxon>
        <taxon>Bacillati</taxon>
        <taxon>Actinomycetota</taxon>
        <taxon>Coriobacteriia</taxon>
        <taxon>Eggerthellales</taxon>
        <taxon>Eggerthellaceae</taxon>
        <taxon>Adlercreutzia</taxon>
    </lineage>
</organism>
<protein>
    <submittedName>
        <fullName evidence="1">Uncharacterized protein</fullName>
    </submittedName>
</protein>
<reference evidence="1 2" key="1">
    <citation type="submission" date="2024-01" db="EMBL/GenBank/DDBJ databases">
        <title>novel species in genus Adlercreutzia.</title>
        <authorList>
            <person name="Liu X."/>
        </authorList>
    </citation>
    <scope>NUCLEOTIDE SEQUENCE [LARGE SCALE GENOMIC DNA]</scope>
    <source>
        <strain evidence="1 2">R22</strain>
    </source>
</reference>
<accession>A0ABU6J002</accession>
<dbReference type="EMBL" id="JAYMFH010000012">
    <property type="protein sequence ID" value="MEC4295398.1"/>
    <property type="molecule type" value="Genomic_DNA"/>
</dbReference>